<protein>
    <recommendedName>
        <fullName evidence="7">Cell surface protein</fullName>
    </recommendedName>
</protein>
<dbReference type="PATRIC" id="fig|1423776.4.peg.475"/>
<evidence type="ECO:0000259" key="3">
    <source>
        <dbReference type="Pfam" id="PF06030"/>
    </source>
</evidence>
<keyword evidence="1" id="KW-0812">Transmembrane</keyword>
<reference evidence="5 6" key="1">
    <citation type="journal article" date="2015" name="Genome Announc.">
        <title>Expanding the biotechnology potential of lactobacilli through comparative genomics of 213 strains and associated genera.</title>
        <authorList>
            <person name="Sun Z."/>
            <person name="Harris H.M."/>
            <person name="McCann A."/>
            <person name="Guo C."/>
            <person name="Argimon S."/>
            <person name="Zhang W."/>
            <person name="Yang X."/>
            <person name="Jeffery I.B."/>
            <person name="Cooney J.C."/>
            <person name="Kagawa T.F."/>
            <person name="Liu W."/>
            <person name="Song Y."/>
            <person name="Salvetti E."/>
            <person name="Wrobel A."/>
            <person name="Rasinkangas P."/>
            <person name="Parkhill J."/>
            <person name="Rea M.C."/>
            <person name="O'Sullivan O."/>
            <person name="Ritari J."/>
            <person name="Douillard F.P."/>
            <person name="Paul Ross R."/>
            <person name="Yang R."/>
            <person name="Briner A.E."/>
            <person name="Felis G.E."/>
            <person name="de Vos W.M."/>
            <person name="Barrangou R."/>
            <person name="Klaenhammer T.R."/>
            <person name="Caufield P.W."/>
            <person name="Cui Y."/>
            <person name="Zhang H."/>
            <person name="O'Toole P.W."/>
        </authorList>
    </citation>
    <scope>NUCLEOTIDE SEQUENCE [LARGE SCALE GENOMIC DNA]</scope>
    <source>
        <strain evidence="5 6">DSM 19909</strain>
    </source>
</reference>
<gene>
    <name evidence="5" type="ORF">FD04_GL000470</name>
</gene>
<dbReference type="Pfam" id="PF06030">
    <property type="entry name" value="WxLIP_PGBD"/>
    <property type="match status" value="1"/>
</dbReference>
<feature type="chain" id="PRO_5039669098" description="Cell surface protein" evidence="2">
    <location>
        <begin position="32"/>
        <end position="345"/>
    </location>
</feature>
<evidence type="ECO:0000256" key="1">
    <source>
        <dbReference type="SAM" id="Phobius"/>
    </source>
</evidence>
<evidence type="ECO:0000259" key="4">
    <source>
        <dbReference type="Pfam" id="PF11797"/>
    </source>
</evidence>
<dbReference type="OrthoDB" id="2365961at2"/>
<organism evidence="5 6">
    <name type="scientific">Secundilactobacillus odoratitofui DSM 19909 = JCM 15043</name>
    <dbReference type="NCBI Taxonomy" id="1423776"/>
    <lineage>
        <taxon>Bacteria</taxon>
        <taxon>Bacillati</taxon>
        <taxon>Bacillota</taxon>
        <taxon>Bacilli</taxon>
        <taxon>Lactobacillales</taxon>
        <taxon>Lactobacillaceae</taxon>
        <taxon>Secundilactobacillus</taxon>
    </lineage>
</organism>
<dbReference type="InterPro" id="IPR021759">
    <property type="entry name" value="WxLIP_HBD"/>
</dbReference>
<feature type="transmembrane region" description="Helical" evidence="1">
    <location>
        <begin position="309"/>
        <end position="330"/>
    </location>
</feature>
<proteinExistence type="predicted"/>
<evidence type="ECO:0000256" key="2">
    <source>
        <dbReference type="SAM" id="SignalP"/>
    </source>
</evidence>
<dbReference type="EMBL" id="AZEE01000027">
    <property type="protein sequence ID" value="KRK98734.1"/>
    <property type="molecule type" value="Genomic_DNA"/>
</dbReference>
<evidence type="ECO:0008006" key="7">
    <source>
        <dbReference type="Google" id="ProtNLM"/>
    </source>
</evidence>
<dbReference type="RefSeq" id="WP_056947200.1">
    <property type="nucleotide sequence ID" value="NZ_AZEE01000027.1"/>
</dbReference>
<dbReference type="STRING" id="1423776.FD04_GL000470"/>
<sequence>MSSIKRVTKFVLLTLAICITALSVSSGVTQAKSSVNQFQVKPILPADNAAKSSYFDLKVKPSQSRTLKIRIFNNSTKRQQFYVKPSNTTTSSLGAIAYTGSTKKDASAATAFSDMISDKTGKPVTIDGQSSATVSFKLNVPKQQFTGTVLGGFVVHSVSASDHAAQNSGVNNLARYVVAVRLKESSTTVKPNLLYYGTHYVGMNGLPAIQVKLQNNQPVIIGNVHLKATVTGEGNKTVAKVDNQLLNFAPTSRFNYTISTLNGQQLKTGQYRLLMTVKGDNGYWKFDKLFTVTNSDTASAHVAKRPFDWWQLLQWVIEGLATLIVLAYLVKKVRDWWRKDDDSKS</sequence>
<dbReference type="InterPro" id="IPR010317">
    <property type="entry name" value="WxLIP_PGBD"/>
</dbReference>
<keyword evidence="2" id="KW-0732">Signal</keyword>
<name>A0A0R1LSK1_9LACO</name>
<keyword evidence="1" id="KW-0472">Membrane</keyword>
<evidence type="ECO:0000313" key="5">
    <source>
        <dbReference type="EMBL" id="KRK98734.1"/>
    </source>
</evidence>
<dbReference type="Proteomes" id="UP000051160">
    <property type="component" value="Unassembled WGS sequence"/>
</dbReference>
<keyword evidence="1" id="KW-1133">Transmembrane helix</keyword>
<evidence type="ECO:0000313" key="6">
    <source>
        <dbReference type="Proteomes" id="UP000051160"/>
    </source>
</evidence>
<feature type="domain" description="WxL Interacting Protein host binding" evidence="4">
    <location>
        <begin position="166"/>
        <end position="297"/>
    </location>
</feature>
<dbReference type="AlphaFoldDB" id="A0A0R1LSK1"/>
<dbReference type="Pfam" id="PF11797">
    <property type="entry name" value="WxLIP_HBD"/>
    <property type="match status" value="1"/>
</dbReference>
<comment type="caution">
    <text evidence="5">The sequence shown here is derived from an EMBL/GenBank/DDBJ whole genome shotgun (WGS) entry which is preliminary data.</text>
</comment>
<feature type="domain" description="WxL Interacting Protein peptidoglycan binding" evidence="3">
    <location>
        <begin position="38"/>
        <end position="155"/>
    </location>
</feature>
<feature type="signal peptide" evidence="2">
    <location>
        <begin position="1"/>
        <end position="31"/>
    </location>
</feature>
<accession>A0A0R1LSK1</accession>
<keyword evidence="6" id="KW-1185">Reference proteome</keyword>